<comment type="caution">
    <text evidence="2">The sequence shown here is derived from an EMBL/GenBank/DDBJ whole genome shotgun (WGS) entry which is preliminary data.</text>
</comment>
<dbReference type="PANTHER" id="PTHR33744:SF15">
    <property type="entry name" value="CARBOHYDRATE DIACID REGULATOR"/>
    <property type="match status" value="1"/>
</dbReference>
<evidence type="ECO:0000259" key="1">
    <source>
        <dbReference type="Pfam" id="PF13556"/>
    </source>
</evidence>
<protein>
    <recommendedName>
        <fullName evidence="1">PucR C-terminal helix-turn-helix domain-containing protein</fullName>
    </recommendedName>
</protein>
<reference evidence="2 3" key="1">
    <citation type="submission" date="2021-01" db="EMBL/GenBank/DDBJ databases">
        <title>Genomic Encyclopedia of Type Strains, Phase IV (KMG-IV): sequencing the most valuable type-strain genomes for metagenomic binning, comparative biology and taxonomic classification.</title>
        <authorList>
            <person name="Goeker M."/>
        </authorList>
    </citation>
    <scope>NUCLEOTIDE SEQUENCE [LARGE SCALE GENOMIC DNA]</scope>
    <source>
        <strain evidence="2 3">DSM 24436</strain>
    </source>
</reference>
<accession>A0ABS2MT50</accession>
<dbReference type="RefSeq" id="WP_204665024.1">
    <property type="nucleotide sequence ID" value="NZ_JAFBDT010000022.1"/>
</dbReference>
<dbReference type="InterPro" id="IPR009057">
    <property type="entry name" value="Homeodomain-like_sf"/>
</dbReference>
<sequence length="285" mass="33163">MENLLEVLKSILSCEIEWVERPKTNILETQTYIGKLAYKGLLVHAKLSETEIKLIEKLLEARTEEEGVSAQDLLLNPQGHLYDKVAQSYPLRLWRVLYKDSQTEVRLILKSTFRRDRILHMSDNESVVLTGNSDISPIELLSILESEALTRVKIVVGRWIDQASELYAAYIESDALLELGKLLKIQEQVFEYETLKIPLFIRQMDFDREHLAQYFKPMGDIELEQTALSFLSNNLNITETANKLFIHRNTLIYRLNKLESITGYDIRKFNDAINYYLSYLVSQIK</sequence>
<evidence type="ECO:0000313" key="2">
    <source>
        <dbReference type="EMBL" id="MBM7562596.1"/>
    </source>
</evidence>
<dbReference type="InterPro" id="IPR025736">
    <property type="entry name" value="PucR_C-HTH_dom"/>
</dbReference>
<dbReference type="SUPFAM" id="SSF46689">
    <property type="entry name" value="Homeodomain-like"/>
    <property type="match status" value="1"/>
</dbReference>
<dbReference type="Proteomes" id="UP000767854">
    <property type="component" value="Unassembled WGS sequence"/>
</dbReference>
<dbReference type="PANTHER" id="PTHR33744">
    <property type="entry name" value="CARBOHYDRATE DIACID REGULATOR"/>
    <property type="match status" value="1"/>
</dbReference>
<organism evidence="2 3">
    <name type="scientific">Fusibacter tunisiensis</name>
    <dbReference type="NCBI Taxonomy" id="1008308"/>
    <lineage>
        <taxon>Bacteria</taxon>
        <taxon>Bacillati</taxon>
        <taxon>Bacillota</taxon>
        <taxon>Clostridia</taxon>
        <taxon>Eubacteriales</taxon>
        <taxon>Eubacteriales Family XII. Incertae Sedis</taxon>
        <taxon>Fusibacter</taxon>
    </lineage>
</organism>
<dbReference type="InterPro" id="IPR042070">
    <property type="entry name" value="PucR_C-HTH_sf"/>
</dbReference>
<keyword evidence="3" id="KW-1185">Reference proteome</keyword>
<evidence type="ECO:0000313" key="3">
    <source>
        <dbReference type="Proteomes" id="UP000767854"/>
    </source>
</evidence>
<proteinExistence type="predicted"/>
<dbReference type="Pfam" id="PF13556">
    <property type="entry name" value="HTH_30"/>
    <property type="match status" value="1"/>
</dbReference>
<dbReference type="Gene3D" id="1.10.10.2840">
    <property type="entry name" value="PucR C-terminal helix-turn-helix domain"/>
    <property type="match status" value="1"/>
</dbReference>
<gene>
    <name evidence="2" type="ORF">JOC49_002157</name>
</gene>
<dbReference type="InterPro" id="IPR051448">
    <property type="entry name" value="CdaR-like_regulators"/>
</dbReference>
<feature type="domain" description="PucR C-terminal helix-turn-helix" evidence="1">
    <location>
        <begin position="225"/>
        <end position="280"/>
    </location>
</feature>
<name>A0ABS2MT50_9FIRM</name>
<dbReference type="EMBL" id="JAFBDT010000022">
    <property type="protein sequence ID" value="MBM7562596.1"/>
    <property type="molecule type" value="Genomic_DNA"/>
</dbReference>